<organism evidence="1 2">
    <name type="scientific">Liberibacter solanacearum (strain CLso-ZC1)</name>
    <dbReference type="NCBI Taxonomy" id="658172"/>
    <lineage>
        <taxon>Bacteria</taxon>
        <taxon>Pseudomonadati</taxon>
        <taxon>Pseudomonadota</taxon>
        <taxon>Alphaproteobacteria</taxon>
        <taxon>Hyphomicrobiales</taxon>
        <taxon>Rhizobiaceae</taxon>
        <taxon>Liberibacter</taxon>
    </lineage>
</organism>
<gene>
    <name evidence="1" type="ordered locus">CKC_02805</name>
</gene>
<proteinExistence type="predicted"/>
<reference evidence="1 2" key="3">
    <citation type="journal article" date="2011" name="PLoS ONE">
        <title>The Complete Genome Sequence of 'Candidatus Liberibacter solanacearum', the Bacterium Associated with Potato Zebra Chip Disease.</title>
        <authorList>
            <person name="Lin H."/>
            <person name="Lou B."/>
            <person name="Glynn J.M."/>
            <person name="Doddapaneni H."/>
            <person name="Civerolo E.L."/>
            <person name="Chen C."/>
            <person name="Duan Y."/>
            <person name="Zhou L."/>
            <person name="Vahling C.M."/>
        </authorList>
    </citation>
    <scope>NUCLEOTIDE SEQUENCE [LARGE SCALE GENOMIC DNA]</scope>
    <source>
        <strain evidence="1 2">CLso-ZC1</strain>
    </source>
</reference>
<dbReference type="Proteomes" id="UP000007038">
    <property type="component" value="Chromosome"/>
</dbReference>
<name>E4UD70_LIBSC</name>
<dbReference type="EMBL" id="CP002371">
    <property type="protein sequence ID" value="ADR52310.1"/>
    <property type="molecule type" value="Genomic_DNA"/>
</dbReference>
<reference key="2">
    <citation type="submission" date="2010-11" db="EMBL/GenBank/DDBJ databases">
        <authorList>
            <person name="Lin H."/>
            <person name="Doddapaneni H.V."/>
            <person name="Lou B."/>
            <person name="Civerolo E.L."/>
            <person name="Chen C."/>
            <person name="Duan Y."/>
            <person name="Zhou L."/>
            <person name="Glynn J."/>
        </authorList>
    </citation>
    <scope>NUCLEOTIDE SEQUENCE</scope>
    <source>
        <strain>CLso-ZC1</strain>
    </source>
</reference>
<sequence>MLFLGLRRSDVMRVGKQHIKDGFFPSKLKRQEHMLLYQ</sequence>
<accession>E4UD70</accession>
<evidence type="ECO:0000313" key="1">
    <source>
        <dbReference type="EMBL" id="ADR52310.1"/>
    </source>
</evidence>
<dbReference type="KEGG" id="lso:CKC_02805"/>
<evidence type="ECO:0000313" key="2">
    <source>
        <dbReference type="Proteomes" id="UP000007038"/>
    </source>
</evidence>
<protein>
    <submittedName>
        <fullName evidence="1">Uncharacterized protein</fullName>
    </submittedName>
</protein>
<reference evidence="2" key="1">
    <citation type="submission" date="2010-11" db="EMBL/GenBank/DDBJ databases">
        <title>Complete genome sequence of Candidatus Liberibacter solanacearum CLso-ZC1.</title>
        <authorList>
            <person name="Lin H."/>
            <person name="Doddapaneni H.V."/>
            <person name="Lou B."/>
            <person name="Civerolo E.L."/>
            <person name="Chen C."/>
            <person name="Duan Y."/>
            <person name="Zhou L."/>
            <person name="Glynn J."/>
        </authorList>
    </citation>
    <scope>NUCLEOTIDE SEQUENCE [LARGE SCALE GENOMIC DNA]</scope>
    <source>
        <strain evidence="2">CLso-ZC1</strain>
    </source>
</reference>
<dbReference type="HOGENOM" id="CLU_3329615_0_0_5"/>
<dbReference type="AlphaFoldDB" id="E4UD70"/>